<dbReference type="InterPro" id="IPR011989">
    <property type="entry name" value="ARM-like"/>
</dbReference>
<dbReference type="InterPro" id="IPR012295">
    <property type="entry name" value="TBP_dom_sf"/>
</dbReference>
<dbReference type="Proteomes" id="UP000261620">
    <property type="component" value="Unplaced"/>
</dbReference>
<dbReference type="InterPro" id="IPR009028">
    <property type="entry name" value="Coatomer/calthrin_app_sub_C"/>
</dbReference>
<evidence type="ECO:0000256" key="4">
    <source>
        <dbReference type="ARBA" id="ARBA00023136"/>
    </source>
</evidence>
<dbReference type="GO" id="GO:0030131">
    <property type="term" value="C:clathrin adaptor complex"/>
    <property type="evidence" value="ECO:0007669"/>
    <property type="project" value="InterPro"/>
</dbReference>
<keyword evidence="4 6" id="KW-0472">Membrane</keyword>
<dbReference type="GO" id="GO:0030276">
    <property type="term" value="F:clathrin binding"/>
    <property type="evidence" value="ECO:0007669"/>
    <property type="project" value="InterPro"/>
</dbReference>
<keyword evidence="2 6" id="KW-0813">Transport</keyword>
<dbReference type="SUPFAM" id="SSF48371">
    <property type="entry name" value="ARM repeat"/>
    <property type="match status" value="1"/>
</dbReference>
<organism evidence="10 11">
    <name type="scientific">Mola mola</name>
    <name type="common">Ocean sunfish</name>
    <name type="synonym">Tetraodon mola</name>
    <dbReference type="NCBI Taxonomy" id="94237"/>
    <lineage>
        <taxon>Eukaryota</taxon>
        <taxon>Metazoa</taxon>
        <taxon>Chordata</taxon>
        <taxon>Craniata</taxon>
        <taxon>Vertebrata</taxon>
        <taxon>Euteleostomi</taxon>
        <taxon>Actinopterygii</taxon>
        <taxon>Neopterygii</taxon>
        <taxon>Teleostei</taxon>
        <taxon>Neoteleostei</taxon>
        <taxon>Acanthomorphata</taxon>
        <taxon>Eupercaria</taxon>
        <taxon>Tetraodontiformes</taxon>
        <taxon>Molidae</taxon>
        <taxon>Mola</taxon>
    </lineage>
</organism>
<dbReference type="AlphaFoldDB" id="A0A3Q3X4N4"/>
<dbReference type="FunFam" id="3.30.310.10:FF:000003">
    <property type="entry name" value="AP complex subunit beta"/>
    <property type="match status" value="1"/>
</dbReference>
<keyword evidence="11" id="KW-1185">Reference proteome</keyword>
<dbReference type="InterPro" id="IPR008152">
    <property type="entry name" value="Clathrin_a/b/g-adaptin_app_Ig"/>
</dbReference>
<dbReference type="SMART" id="SM01020">
    <property type="entry name" value="B2-adapt-app_C"/>
    <property type="match status" value="1"/>
</dbReference>
<dbReference type="InterPro" id="IPR013041">
    <property type="entry name" value="Clathrin_app_Ig-like_sf"/>
</dbReference>
<dbReference type="InterPro" id="IPR016024">
    <property type="entry name" value="ARM-type_fold"/>
</dbReference>
<dbReference type="Ensembl" id="ENSMMOT00000023460.1">
    <property type="protein sequence ID" value="ENSMMOP00000023075.1"/>
    <property type="gene ID" value="ENSMMOG00000017555.1"/>
</dbReference>
<name>A0A3Q3X4N4_MOLML</name>
<dbReference type="Pfam" id="PF01602">
    <property type="entry name" value="Adaptin_N"/>
    <property type="match status" value="1"/>
</dbReference>
<evidence type="ECO:0000313" key="11">
    <source>
        <dbReference type="Proteomes" id="UP000261620"/>
    </source>
</evidence>
<evidence type="ECO:0000259" key="9">
    <source>
        <dbReference type="SMART" id="SM01020"/>
    </source>
</evidence>
<evidence type="ECO:0000256" key="2">
    <source>
        <dbReference type="ARBA" id="ARBA00022448"/>
    </source>
</evidence>
<dbReference type="InterPro" id="IPR002553">
    <property type="entry name" value="Clathrin/coatomer_adapt-like_N"/>
</dbReference>
<dbReference type="GO" id="GO:0016192">
    <property type="term" value="P:vesicle-mediated transport"/>
    <property type="evidence" value="ECO:0007669"/>
    <property type="project" value="InterPro"/>
</dbReference>
<comment type="subcellular location">
    <subcellularLocation>
        <location evidence="5">Endomembrane system</location>
        <topology evidence="5">Peripheral membrane protein</topology>
        <orientation evidence="5">Cytoplasmic side</orientation>
    </subcellularLocation>
</comment>
<reference evidence="10" key="2">
    <citation type="submission" date="2025-09" db="UniProtKB">
        <authorList>
            <consortium name="Ensembl"/>
        </authorList>
    </citation>
    <scope>IDENTIFICATION</scope>
</reference>
<dbReference type="FunFam" id="1.25.10.10:FF:000002">
    <property type="entry name" value="AP complex subunit beta"/>
    <property type="match status" value="1"/>
</dbReference>
<sequence>MTDSKYFTTTKKGEIFELKAELNSDKKEKKKEAVKKVIASMTVGKDVSALFPDVVNCMQTDNLELKKLVYLYLMNYAKSQPDMAIMAVNTFVKDCEDPNPLIRALAVRTMGCIRVDKITEYLCEPLRKCLKDEDPYVRKTAAVCVAKLHDINAQLVEDQGFLDTLKDLISDSNPMVVANAVAALSEIAESHPNSNLLDLNPQTINKLLTALNECTEWGQIFILDCLANYTPRDDRESQSICERVTPRLSHANSAVVLSAVKVLMKFMEMLPKDLDYYGTLLNSFAFTLFYLLPHLNPEILKHEMKVFFVKYNDPIYVKLEKLDIMIRLASQANIAQVLAELKEYATEVDVDFVRKAVRAIGRCAIKVEQSAERCVSTLLDLIQTKVNYVVQEAIVVIKDIFRKYPNKYESVIATLCENLDSLDEPEARAAMIWIVGEYAERIDNADELLESFLEGFHDESTQVQLQLLTAIVKLFLKKPTETQELVQQVLSLATQDSDNPDLRDRGYIYWRLLSTDPVAAKEVVLAEKPLISEETDLIEPTLLEELICHIGTLASVYHKPPSAFVEGSRGVQHKRLPASGGSVDSPETGSTVGVSEAPPAVIPSQGDLLGDLLNLDLTPPTATAPTVSSGLQMGAVDLLGGGLDSLMGSGFGAPPAAVPATFGAPVSGGLDDLFDLGGGVGMTMGAYSPPKTVWLPAMKAKGLEISGTFARRAGVIQMEMTLTNKAMSVMTDFAIQFNRNSFGLAPAGPLQVLTPLSPNQSVEVTLPLSTVGPVMKMEPLTNLQFYSLLNSNRQVFLATWKDIPNDNESQFQMKDCHINSDAASNKLQGSNVFTIAKRTVEGQDMLYQSMKLTNGIWVLAELRVQAGNPNYTVSLKCRAPEVSQCVFQSYEAMLRN</sequence>
<dbReference type="InterPro" id="IPR026739">
    <property type="entry name" value="AP_beta"/>
</dbReference>
<dbReference type="GO" id="GO:0012505">
    <property type="term" value="C:endomembrane system"/>
    <property type="evidence" value="ECO:0007669"/>
    <property type="project" value="UniProtKB-SubCell"/>
</dbReference>
<dbReference type="PIRSF" id="PIRSF002291">
    <property type="entry name" value="AP_complex_beta"/>
    <property type="match status" value="1"/>
</dbReference>
<dbReference type="Gene3D" id="1.25.10.10">
    <property type="entry name" value="Leucine-rich Repeat Variant"/>
    <property type="match status" value="1"/>
</dbReference>
<evidence type="ECO:0000313" key="10">
    <source>
        <dbReference type="Ensembl" id="ENSMMOP00000023075.1"/>
    </source>
</evidence>
<proteinExistence type="inferred from homology"/>
<evidence type="ECO:0000256" key="7">
    <source>
        <dbReference type="SAM" id="MobiDB-lite"/>
    </source>
</evidence>
<dbReference type="InterPro" id="IPR015151">
    <property type="entry name" value="B-adaptin_app_sub_C"/>
</dbReference>
<keyword evidence="3 6" id="KW-0653">Protein transport</keyword>
<dbReference type="GO" id="GO:0006886">
    <property type="term" value="P:intracellular protein transport"/>
    <property type="evidence" value="ECO:0007669"/>
    <property type="project" value="InterPro"/>
</dbReference>
<dbReference type="Gene3D" id="3.30.310.10">
    <property type="entry name" value="TATA-Binding Protein"/>
    <property type="match status" value="1"/>
</dbReference>
<dbReference type="STRING" id="94237.ENSMMOP00000023075"/>
<dbReference type="SMART" id="SM00809">
    <property type="entry name" value="Alpha_adaptinC2"/>
    <property type="match status" value="1"/>
</dbReference>
<reference evidence="10" key="1">
    <citation type="submission" date="2025-08" db="UniProtKB">
        <authorList>
            <consortium name="Ensembl"/>
        </authorList>
    </citation>
    <scope>IDENTIFICATION</scope>
</reference>
<dbReference type="InterPro" id="IPR016342">
    <property type="entry name" value="AP_complex_bsu_1_2_4"/>
</dbReference>
<dbReference type="Pfam" id="PF09066">
    <property type="entry name" value="B2-adapt-app_C"/>
    <property type="match status" value="1"/>
</dbReference>
<comment type="similarity">
    <text evidence="1 6">Belongs to the adaptor complexes large subunit family.</text>
</comment>
<evidence type="ECO:0000256" key="1">
    <source>
        <dbReference type="ARBA" id="ARBA00006613"/>
    </source>
</evidence>
<dbReference type="OMA" id="QPDKALM"/>
<feature type="domain" description="Clathrin adaptor alpha/beta/gamma-adaptin appendage Ig-like subdomain" evidence="8">
    <location>
        <begin position="687"/>
        <end position="798"/>
    </location>
</feature>
<dbReference type="Pfam" id="PF02883">
    <property type="entry name" value="Alpha_adaptinC2"/>
    <property type="match status" value="1"/>
</dbReference>
<dbReference type="PANTHER" id="PTHR11134">
    <property type="entry name" value="ADAPTOR COMPLEX SUBUNIT BETA FAMILY MEMBER"/>
    <property type="match status" value="1"/>
</dbReference>
<protein>
    <recommendedName>
        <fullName evidence="6">AP complex subunit beta</fullName>
    </recommendedName>
</protein>
<evidence type="ECO:0000256" key="6">
    <source>
        <dbReference type="PIRNR" id="PIRNR002291"/>
    </source>
</evidence>
<evidence type="ECO:0000256" key="5">
    <source>
        <dbReference type="ARBA" id="ARBA00029433"/>
    </source>
</evidence>
<accession>A0A3Q3X4N4</accession>
<dbReference type="SUPFAM" id="SSF49348">
    <property type="entry name" value="Clathrin adaptor appendage domain"/>
    <property type="match status" value="1"/>
</dbReference>
<feature type="region of interest" description="Disordered" evidence="7">
    <location>
        <begin position="575"/>
        <end position="598"/>
    </location>
</feature>
<evidence type="ECO:0000259" key="8">
    <source>
        <dbReference type="SMART" id="SM00809"/>
    </source>
</evidence>
<evidence type="ECO:0000256" key="3">
    <source>
        <dbReference type="ARBA" id="ARBA00022927"/>
    </source>
</evidence>
<dbReference type="SUPFAM" id="SSF55711">
    <property type="entry name" value="Subdomain of clathrin and coatomer appendage domain"/>
    <property type="match status" value="1"/>
</dbReference>
<feature type="domain" description="Beta-adaptin appendage C-terminal subdomain" evidence="9">
    <location>
        <begin position="756"/>
        <end position="895"/>
    </location>
</feature>